<accession>A0A3P3YWL8</accession>
<feature type="region of interest" description="Disordered" evidence="1">
    <location>
        <begin position="116"/>
        <end position="149"/>
    </location>
</feature>
<feature type="region of interest" description="Disordered" evidence="1">
    <location>
        <begin position="1"/>
        <end position="68"/>
    </location>
</feature>
<evidence type="ECO:0000313" key="3">
    <source>
        <dbReference type="Proteomes" id="UP000319462"/>
    </source>
</evidence>
<feature type="compositionally biased region" description="Polar residues" evidence="1">
    <location>
        <begin position="17"/>
        <end position="41"/>
    </location>
</feature>
<gene>
    <name evidence="2" type="ORF">LBRM2904_01.0740</name>
</gene>
<protein>
    <submittedName>
        <fullName evidence="2">Hypothetical_protein</fullName>
    </submittedName>
</protein>
<name>A0A3P3YWL8_LEIBR</name>
<evidence type="ECO:0000256" key="1">
    <source>
        <dbReference type="SAM" id="MobiDB-lite"/>
    </source>
</evidence>
<dbReference type="AlphaFoldDB" id="A0A3P3YWL8"/>
<dbReference type="Proteomes" id="UP000319462">
    <property type="component" value="Chromosome 1"/>
</dbReference>
<evidence type="ECO:0000313" key="2">
    <source>
        <dbReference type="EMBL" id="SYZ62369.1"/>
    </source>
</evidence>
<organism evidence="2 3">
    <name type="scientific">Leishmania braziliensis MHOM/BR/75/M2904</name>
    <dbReference type="NCBI Taxonomy" id="420245"/>
    <lineage>
        <taxon>Eukaryota</taxon>
        <taxon>Discoba</taxon>
        <taxon>Euglenozoa</taxon>
        <taxon>Kinetoplastea</taxon>
        <taxon>Metakinetoplastina</taxon>
        <taxon>Trypanosomatida</taxon>
        <taxon>Trypanosomatidae</taxon>
        <taxon>Leishmaniinae</taxon>
        <taxon>Leishmania</taxon>
        <taxon>Leishmania braziliensis species complex</taxon>
    </lineage>
</organism>
<dbReference type="EMBL" id="LS997600">
    <property type="protein sequence ID" value="SYZ62369.1"/>
    <property type="molecule type" value="Genomic_DNA"/>
</dbReference>
<sequence length="182" mass="19415">MPLISASLHWSEGNSGGSDVNSGCRSFSKTSSHPNHFTSPDRSSSSSSSRSSRFAMARPRDATGDQRTASMKARFEWLKPWRTPQDCREGGLTLLYSMQDILARQASMHEPHAVRSTGISAASTTSSCPHQHFWPPPARGGGSVGREGSCSAADAAAVSATAYLQGAHRALGMTGCKRSHHQ</sequence>
<reference evidence="2 3" key="1">
    <citation type="submission" date="2018-09" db="EMBL/GenBank/DDBJ databases">
        <authorList>
            <person name="Peiro R."/>
            <person name="Begona"/>
            <person name="Cbmso G."/>
            <person name="Lopez M."/>
            <person name="Gonzalez S."/>
        </authorList>
    </citation>
    <scope>NUCLEOTIDE SEQUENCE [LARGE SCALE GENOMIC DNA]</scope>
</reference>
<proteinExistence type="predicted"/>
<feature type="compositionally biased region" description="Low complexity" evidence="1">
    <location>
        <begin position="42"/>
        <end position="53"/>
    </location>
</feature>